<dbReference type="EMBL" id="JAJKBJ010000045">
    <property type="protein sequence ID" value="MCL9685842.1"/>
    <property type="molecule type" value="Genomic_DNA"/>
</dbReference>
<reference evidence="1" key="1">
    <citation type="submission" date="2021-11" db="EMBL/GenBank/DDBJ databases">
        <title>Legionella maioricencis sp. nov., a new species isolated from hot water samples in Mallorca.</title>
        <authorList>
            <person name="Crespi S."/>
            <person name="Drasar V."/>
            <person name="Salva-Serra F."/>
            <person name="Jaen-Luchoro D."/>
            <person name="Pineiro-Iglesias B."/>
            <person name="Aliaga F."/>
            <person name="Fernandez-Juarez V."/>
            <person name="Coll G."/>
            <person name="Moore E.R.B."/>
            <person name="Bennasar-Figueras A."/>
        </authorList>
    </citation>
    <scope>NUCLEOTIDE SEQUENCE</scope>
    <source>
        <strain evidence="1">HCPI-6</strain>
    </source>
</reference>
<accession>A0A9X2D5E6</accession>
<name>A0A9X2D5E6_9GAMM</name>
<comment type="caution">
    <text evidence="1">The sequence shown here is derived from an EMBL/GenBank/DDBJ whole genome shotgun (WGS) entry which is preliminary data.</text>
</comment>
<dbReference type="RefSeq" id="WP_250424715.1">
    <property type="nucleotide sequence ID" value="NZ_JAJKBJ010000045.1"/>
</dbReference>
<dbReference type="Proteomes" id="UP001139721">
    <property type="component" value="Unassembled WGS sequence"/>
</dbReference>
<gene>
    <name evidence="1" type="ORF">LOX96_17225</name>
</gene>
<organism evidence="1 2">
    <name type="scientific">Legionella maioricensis</name>
    <dbReference type="NCBI Taxonomy" id="2896528"/>
    <lineage>
        <taxon>Bacteria</taxon>
        <taxon>Pseudomonadati</taxon>
        <taxon>Pseudomonadota</taxon>
        <taxon>Gammaproteobacteria</taxon>
        <taxon>Legionellales</taxon>
        <taxon>Legionellaceae</taxon>
        <taxon>Legionella</taxon>
    </lineage>
</organism>
<dbReference type="AlphaFoldDB" id="A0A9X2D5E6"/>
<keyword evidence="2" id="KW-1185">Reference proteome</keyword>
<proteinExistence type="predicted"/>
<evidence type="ECO:0000313" key="1">
    <source>
        <dbReference type="EMBL" id="MCL9685842.1"/>
    </source>
</evidence>
<sequence length="78" mass="9005">MLTYTKVQTEIINQQRELLFAYSGLSTEAEFSLKLSTIIDKLLNDEHFKKSNPSKLREVLLKEGIMLKIKNPSSCKMK</sequence>
<protein>
    <submittedName>
        <fullName evidence="1">Uncharacterized protein</fullName>
    </submittedName>
</protein>
<evidence type="ECO:0000313" key="2">
    <source>
        <dbReference type="Proteomes" id="UP001139721"/>
    </source>
</evidence>